<name>A0A921Q2X1_SORBI</name>
<dbReference type="EMBL" id="CM027689">
    <property type="protein sequence ID" value="KAG0514469.1"/>
    <property type="molecule type" value="Genomic_DNA"/>
</dbReference>
<reference evidence="3" key="1">
    <citation type="journal article" date="2019" name="BMC Genomics">
        <title>A new reference genome for Sorghum bicolor reveals high levels of sequence similarity between sweet and grain genotypes: implications for the genetics of sugar metabolism.</title>
        <authorList>
            <person name="Cooper E.A."/>
            <person name="Brenton Z.W."/>
            <person name="Flinn B.S."/>
            <person name="Jenkins J."/>
            <person name="Shu S."/>
            <person name="Flowers D."/>
            <person name="Luo F."/>
            <person name="Wang Y."/>
            <person name="Xia P."/>
            <person name="Barry K."/>
            <person name="Daum C."/>
            <person name="Lipzen A."/>
            <person name="Yoshinaga Y."/>
            <person name="Schmutz J."/>
            <person name="Saski C."/>
            <person name="Vermerris W."/>
            <person name="Kresovich S."/>
        </authorList>
    </citation>
    <scope>NUCLEOTIDE SEQUENCE</scope>
</reference>
<comment type="caution">
    <text evidence="3">The sequence shown here is derived from an EMBL/GenBank/DDBJ whole genome shotgun (WGS) entry which is preliminary data.</text>
</comment>
<protein>
    <submittedName>
        <fullName evidence="3">Uncharacterized protein</fullName>
    </submittedName>
</protein>
<dbReference type="EMBL" id="CM027689">
    <property type="protein sequence ID" value="KAG0514468.1"/>
    <property type="molecule type" value="Genomic_DNA"/>
</dbReference>
<dbReference type="Proteomes" id="UP000807115">
    <property type="component" value="Chromosome 10"/>
</dbReference>
<proteinExistence type="predicted"/>
<evidence type="ECO:0000313" key="3">
    <source>
        <dbReference type="EMBL" id="KAG0514469.1"/>
    </source>
</evidence>
<evidence type="ECO:0000313" key="4">
    <source>
        <dbReference type="Proteomes" id="UP000807115"/>
    </source>
</evidence>
<accession>A0A921Q2X1</accession>
<sequence length="86" mass="9371">MVEGSLPSLPQAQPPSPAWRRPRAATHPSPRSSGGLLLCACASARPCTRSLHRNPRREPMEVQQQHTQLDLNGTTMGFLVTVVALF</sequence>
<evidence type="ECO:0000256" key="1">
    <source>
        <dbReference type="SAM" id="MobiDB-lite"/>
    </source>
</evidence>
<evidence type="ECO:0000313" key="2">
    <source>
        <dbReference type="EMBL" id="KAG0514468.1"/>
    </source>
</evidence>
<gene>
    <name evidence="2" type="ORF">BDA96_10G194200</name>
    <name evidence="3" type="ORF">BDA96_10G194300</name>
</gene>
<reference evidence="3" key="2">
    <citation type="submission" date="2020-10" db="EMBL/GenBank/DDBJ databases">
        <authorList>
            <person name="Cooper E.A."/>
            <person name="Brenton Z.W."/>
            <person name="Flinn B.S."/>
            <person name="Jenkins J."/>
            <person name="Shu S."/>
            <person name="Flowers D."/>
            <person name="Luo F."/>
            <person name="Wang Y."/>
            <person name="Xia P."/>
            <person name="Barry K."/>
            <person name="Daum C."/>
            <person name="Lipzen A."/>
            <person name="Yoshinaga Y."/>
            <person name="Schmutz J."/>
            <person name="Saski C."/>
            <person name="Vermerris W."/>
            <person name="Kresovich S."/>
        </authorList>
    </citation>
    <scope>NUCLEOTIDE SEQUENCE</scope>
</reference>
<feature type="compositionally biased region" description="Low complexity" evidence="1">
    <location>
        <begin position="1"/>
        <end position="11"/>
    </location>
</feature>
<dbReference type="AlphaFoldDB" id="A0A921Q2X1"/>
<feature type="region of interest" description="Disordered" evidence="1">
    <location>
        <begin position="1"/>
        <end position="35"/>
    </location>
</feature>
<organism evidence="3 4">
    <name type="scientific">Sorghum bicolor</name>
    <name type="common">Sorghum</name>
    <name type="synonym">Sorghum vulgare</name>
    <dbReference type="NCBI Taxonomy" id="4558"/>
    <lineage>
        <taxon>Eukaryota</taxon>
        <taxon>Viridiplantae</taxon>
        <taxon>Streptophyta</taxon>
        <taxon>Embryophyta</taxon>
        <taxon>Tracheophyta</taxon>
        <taxon>Spermatophyta</taxon>
        <taxon>Magnoliopsida</taxon>
        <taxon>Liliopsida</taxon>
        <taxon>Poales</taxon>
        <taxon>Poaceae</taxon>
        <taxon>PACMAD clade</taxon>
        <taxon>Panicoideae</taxon>
        <taxon>Andropogonodae</taxon>
        <taxon>Andropogoneae</taxon>
        <taxon>Sorghinae</taxon>
        <taxon>Sorghum</taxon>
    </lineage>
</organism>